<organism evidence="3 4">
    <name type="scientific">Erysiphe pulchra</name>
    <dbReference type="NCBI Taxonomy" id="225359"/>
    <lineage>
        <taxon>Eukaryota</taxon>
        <taxon>Fungi</taxon>
        <taxon>Dikarya</taxon>
        <taxon>Ascomycota</taxon>
        <taxon>Pezizomycotina</taxon>
        <taxon>Leotiomycetes</taxon>
        <taxon>Erysiphales</taxon>
        <taxon>Erysiphaceae</taxon>
        <taxon>Erysiphe</taxon>
    </lineage>
</organism>
<feature type="non-terminal residue" evidence="3">
    <location>
        <position position="565"/>
    </location>
</feature>
<feature type="region of interest" description="Disordered" evidence="2">
    <location>
        <begin position="477"/>
        <end position="506"/>
    </location>
</feature>
<evidence type="ECO:0000313" key="4">
    <source>
        <dbReference type="Proteomes" id="UP000237438"/>
    </source>
</evidence>
<sequence length="565" mass="64234">QFTDSQQWETSYREAVLASKDLINDEHLRRLRLNILIQEYQKNDFVHQILTKDNTLFTLEQQYKSLCVKLAKAEEKASQQEKCLQSQEADLIDLRAGLRSLRKISHESVEQTAETPCISDDLKKLKHEINNLRAIATSYESILEENLVLKQKVDLLENMSFGLNSASQLDAHKDKSQGNLENKNIHKDQDIEQKEENVISDLAEKKEHPLEATEDILLKIQDQKEVVNQERSDLKLMNTLKELELSKIRQAALENELSKMYEKVADYEIQKNCLQEECDKSQALLSSIKLNASKKQPNNKNKLKCDLRRKITDASIGTPGGAATRATRNSIKWGCTSEPTSIGEKSMFSITPFLNKTLDIEKELSSSEDDIFSANYAQEVLQLKSKNHTQNDTTVTDIELKSSPQGFIKHISEERPHVKRSASMIESQCIPSFTISNEKSQRVKRIKSDSLESLDKVLEEDNDDVYLQEDIQNATSSSSSLSSKVVASKSQIQGVDENERRKQKNKRTLLKIGVMSLDNEGIELPSSEIEADYPAHRSLKKDIFPTLYDGIGEKSSTFSPLKKDR</sequence>
<proteinExistence type="predicted"/>
<feature type="coiled-coil region" evidence="1">
    <location>
        <begin position="210"/>
        <end position="284"/>
    </location>
</feature>
<dbReference type="STRING" id="225359.A0A2S4PXQ4"/>
<dbReference type="OrthoDB" id="20105at2759"/>
<name>A0A2S4PXQ4_9PEZI</name>
<comment type="caution">
    <text evidence="3">The sequence shown here is derived from an EMBL/GenBank/DDBJ whole genome shotgun (WGS) entry which is preliminary data.</text>
</comment>
<dbReference type="EMBL" id="PEDP01000257">
    <property type="protein sequence ID" value="POS86762.1"/>
    <property type="molecule type" value="Genomic_DNA"/>
</dbReference>
<dbReference type="Proteomes" id="UP000237438">
    <property type="component" value="Unassembled WGS sequence"/>
</dbReference>
<feature type="compositionally biased region" description="Low complexity" evidence="2">
    <location>
        <begin position="477"/>
        <end position="490"/>
    </location>
</feature>
<feature type="non-terminal residue" evidence="3">
    <location>
        <position position="1"/>
    </location>
</feature>
<gene>
    <name evidence="3" type="ORF">EPUL_003863</name>
</gene>
<evidence type="ECO:0000256" key="1">
    <source>
        <dbReference type="SAM" id="Coils"/>
    </source>
</evidence>
<dbReference type="AlphaFoldDB" id="A0A2S4PXQ4"/>
<feature type="coiled-coil region" evidence="1">
    <location>
        <begin position="56"/>
        <end position="90"/>
    </location>
</feature>
<keyword evidence="1" id="KW-0175">Coiled coil</keyword>
<evidence type="ECO:0000313" key="3">
    <source>
        <dbReference type="EMBL" id="POS86762.1"/>
    </source>
</evidence>
<evidence type="ECO:0000256" key="2">
    <source>
        <dbReference type="SAM" id="MobiDB-lite"/>
    </source>
</evidence>
<keyword evidence="4" id="KW-1185">Reference proteome</keyword>
<reference evidence="3 4" key="1">
    <citation type="submission" date="2017-10" db="EMBL/GenBank/DDBJ databases">
        <title>Development of genomic resources for the powdery mildew, Erysiphe pulchra.</title>
        <authorList>
            <person name="Wadl P.A."/>
            <person name="Mack B.M."/>
            <person name="Moore G."/>
            <person name="Beltz S.B."/>
        </authorList>
    </citation>
    <scope>NUCLEOTIDE SEQUENCE [LARGE SCALE GENOMIC DNA]</scope>
    <source>
        <strain evidence="3">Cflorida</strain>
    </source>
</reference>
<protein>
    <submittedName>
        <fullName evidence="3">Uncharacterized protein</fullName>
    </submittedName>
</protein>
<accession>A0A2S4PXQ4</accession>